<dbReference type="Proteomes" id="UP000186030">
    <property type="component" value="Unassembled WGS sequence"/>
</dbReference>
<dbReference type="AlphaFoldDB" id="A0A1Q5SZR5"/>
<organism evidence="2 3">
    <name type="scientific">Geobacillus proteiniphilus</name>
    <dbReference type="NCBI Taxonomy" id="860353"/>
    <lineage>
        <taxon>Bacteria</taxon>
        <taxon>Bacillati</taxon>
        <taxon>Bacillota</taxon>
        <taxon>Bacilli</taxon>
        <taxon>Bacillales</taxon>
        <taxon>Anoxybacillaceae</taxon>
        <taxon>Geobacillus</taxon>
    </lineage>
</organism>
<proteinExistence type="predicted"/>
<reference evidence="3" key="2">
    <citation type="submission" date="2017-01" db="EMBL/GenBank/DDBJ databases">
        <title>Genome sequencing and annotation of Geobacillus sp. 1017, a Hydrocarbon-Oxidizing Thermophilic Bacterium Isolated from a Heavy Oil Reservoir (China).</title>
        <authorList>
            <person name="Kadnikov V.V."/>
            <person name="Mardanov A.V."/>
            <person name="Poltaraus A.B."/>
            <person name="Sokolova D.S."/>
            <person name="Semenova E.M."/>
            <person name="Ravin N.V."/>
            <person name="Tourova T.P."/>
            <person name="Nazina T.N."/>
        </authorList>
    </citation>
    <scope>NUCLEOTIDE SEQUENCE [LARGE SCALE GENOMIC DNA]</scope>
    <source>
        <strain evidence="3">1017</strain>
    </source>
</reference>
<sequence length="38" mass="4350">MDDSLEENMDGQGEESGDVKHWMANAFPYAKRGQLYDN</sequence>
<evidence type="ECO:0000313" key="2">
    <source>
        <dbReference type="EMBL" id="OKO93518.1"/>
    </source>
</evidence>
<accession>A0A1Q5SZR5</accession>
<evidence type="ECO:0000256" key="1">
    <source>
        <dbReference type="SAM" id="MobiDB-lite"/>
    </source>
</evidence>
<comment type="caution">
    <text evidence="2">The sequence shown here is derived from an EMBL/GenBank/DDBJ whole genome shotgun (WGS) entry which is preliminary data.</text>
</comment>
<name>A0A1Q5SZR5_9BACL</name>
<protein>
    <submittedName>
        <fullName evidence="2">Uncharacterized protein</fullName>
    </submittedName>
</protein>
<feature type="region of interest" description="Disordered" evidence="1">
    <location>
        <begin position="1"/>
        <end position="21"/>
    </location>
</feature>
<reference evidence="2 3" key="1">
    <citation type="submission" date="2016-11" db="EMBL/GenBank/DDBJ databases">
        <authorList>
            <person name="Kadnikov V."/>
            <person name="Nazina T."/>
        </authorList>
    </citation>
    <scope>NUCLEOTIDE SEQUENCE [LARGE SCALE GENOMIC DNA]</scope>
    <source>
        <strain evidence="2 3">1017</strain>
    </source>
</reference>
<gene>
    <name evidence="2" type="ORF">BRO54_1857</name>
</gene>
<feature type="compositionally biased region" description="Acidic residues" evidence="1">
    <location>
        <begin position="1"/>
        <end position="16"/>
    </location>
</feature>
<evidence type="ECO:0000313" key="3">
    <source>
        <dbReference type="Proteomes" id="UP000186030"/>
    </source>
</evidence>
<dbReference type="EMBL" id="MQMG01000021">
    <property type="protein sequence ID" value="OKO93518.1"/>
    <property type="molecule type" value="Genomic_DNA"/>
</dbReference>